<name>A0ACC3B525_9EURO</name>
<protein>
    <submittedName>
        <fullName evidence="1">Uncharacterized protein</fullName>
    </submittedName>
</protein>
<sequence length="321" mass="36508">MTFVQAALHAIISIKNAGWHPAHPVQFYGLLAISAFSLSIVLLVVRKCLYEVFIKMHYLLALTALVALWRHVRLQKAFAQIYMIVGSAIFVGTTILHVVTLLIRNVTSNQFGSRAKVFRAKDSAQIIIPVNRPFTVHAGMTVYVWMPRVSLLSAFQCHPFSIAWWEVNDQGKASSISLLVQKKDGFTRRLIEHQAKEFLTFLDGPYGEPIDLSSYSNILLVASGIGIAAQVPYIRELLSHRPKSIFVAWELDDKFNLDWVYQWMDKLLSQDQGSYSFEGLTETRALEQQTQPYLEVIWSARPMESGIGRLLDAKWYFIGDR</sequence>
<dbReference type="Proteomes" id="UP001177260">
    <property type="component" value="Unassembled WGS sequence"/>
</dbReference>
<comment type="caution">
    <text evidence="1">The sequence shown here is derived from an EMBL/GenBank/DDBJ whole genome shotgun (WGS) entry which is preliminary data.</text>
</comment>
<evidence type="ECO:0000313" key="2">
    <source>
        <dbReference type="Proteomes" id="UP001177260"/>
    </source>
</evidence>
<proteinExistence type="predicted"/>
<organism evidence="1 2">
    <name type="scientific">Aspergillus melleus</name>
    <dbReference type="NCBI Taxonomy" id="138277"/>
    <lineage>
        <taxon>Eukaryota</taxon>
        <taxon>Fungi</taxon>
        <taxon>Dikarya</taxon>
        <taxon>Ascomycota</taxon>
        <taxon>Pezizomycotina</taxon>
        <taxon>Eurotiomycetes</taxon>
        <taxon>Eurotiomycetidae</taxon>
        <taxon>Eurotiales</taxon>
        <taxon>Aspergillaceae</taxon>
        <taxon>Aspergillus</taxon>
        <taxon>Aspergillus subgen. Circumdati</taxon>
    </lineage>
</organism>
<keyword evidence="2" id="KW-1185">Reference proteome</keyword>
<reference evidence="1 2" key="1">
    <citation type="journal article" date="2023" name="ACS Omega">
        <title>Identification of the Neoaspergillic Acid Biosynthesis Gene Cluster by Establishing an In Vitro CRISPR-Ribonucleoprotein Genetic System in Aspergillus melleus.</title>
        <authorList>
            <person name="Yuan B."/>
            <person name="Grau M.F."/>
            <person name="Murata R.M."/>
            <person name="Torok T."/>
            <person name="Venkateswaran K."/>
            <person name="Stajich J.E."/>
            <person name="Wang C.C.C."/>
        </authorList>
    </citation>
    <scope>NUCLEOTIDE SEQUENCE [LARGE SCALE GENOMIC DNA]</scope>
    <source>
        <strain evidence="1 2">IMV 1140</strain>
    </source>
</reference>
<accession>A0ACC3B525</accession>
<evidence type="ECO:0000313" key="1">
    <source>
        <dbReference type="EMBL" id="KAK1145169.1"/>
    </source>
</evidence>
<gene>
    <name evidence="1" type="ORF">N8T08_004602</name>
</gene>
<dbReference type="EMBL" id="JAOPJF010000026">
    <property type="protein sequence ID" value="KAK1145169.1"/>
    <property type="molecule type" value="Genomic_DNA"/>
</dbReference>